<reference evidence="5 6" key="1">
    <citation type="submission" date="2018-04" db="EMBL/GenBank/DDBJ databases">
        <title>Halococcoides cellulosivorans gen. nov., sp. nov., an extremely halophilic cellulose-utilizing haloarchaeon from hypersaline lakes.</title>
        <authorList>
            <person name="Sorokin D.Y."/>
            <person name="Toshchakov S.V."/>
            <person name="Samarov N.I."/>
            <person name="Korzhenkov A."/>
            <person name="Kublanov I.V."/>
        </authorList>
    </citation>
    <scope>NUCLEOTIDE SEQUENCE [LARGE SCALE GENOMIC DNA]</scope>
    <source>
        <strain evidence="5 6">HArcel1</strain>
    </source>
</reference>
<dbReference type="Gene3D" id="2.60.40.10">
    <property type="entry name" value="Immunoglobulins"/>
    <property type="match status" value="1"/>
</dbReference>
<protein>
    <recommendedName>
        <fullName evidence="4">EF-hand domain-containing protein</fullName>
    </recommendedName>
</protein>
<evidence type="ECO:0000256" key="3">
    <source>
        <dbReference type="SAM" id="MobiDB-lite"/>
    </source>
</evidence>
<gene>
    <name evidence="5" type="ORF">HARCEL1_02560</name>
</gene>
<dbReference type="SUPFAM" id="SSF49265">
    <property type="entry name" value="Fibronectin type III"/>
    <property type="match status" value="1"/>
</dbReference>
<accession>A0A2R4WYQ8</accession>
<evidence type="ECO:0000259" key="4">
    <source>
        <dbReference type="PROSITE" id="PS50222"/>
    </source>
</evidence>
<dbReference type="EMBL" id="CP028858">
    <property type="protein sequence ID" value="AWB26671.1"/>
    <property type="molecule type" value="Genomic_DNA"/>
</dbReference>
<feature type="domain" description="EF-hand" evidence="4">
    <location>
        <begin position="566"/>
        <end position="586"/>
    </location>
</feature>
<dbReference type="InterPro" id="IPR003961">
    <property type="entry name" value="FN3_dom"/>
</dbReference>
<dbReference type="PROSITE" id="PS50222">
    <property type="entry name" value="EF_HAND_2"/>
    <property type="match status" value="1"/>
</dbReference>
<proteinExistence type="predicted"/>
<keyword evidence="1" id="KW-0378">Hydrolase</keyword>
<dbReference type="GO" id="GO:0005509">
    <property type="term" value="F:calcium ion binding"/>
    <property type="evidence" value="ECO:0007669"/>
    <property type="project" value="InterPro"/>
</dbReference>
<dbReference type="CDD" id="cd00063">
    <property type="entry name" value="FN3"/>
    <property type="match status" value="1"/>
</dbReference>
<dbReference type="Pfam" id="PF00150">
    <property type="entry name" value="Cellulase"/>
    <property type="match status" value="1"/>
</dbReference>
<evidence type="ECO:0000256" key="1">
    <source>
        <dbReference type="ARBA" id="ARBA00022801"/>
    </source>
</evidence>
<feature type="compositionally biased region" description="Acidic residues" evidence="3">
    <location>
        <begin position="514"/>
        <end position="530"/>
    </location>
</feature>
<dbReference type="AlphaFoldDB" id="A0A2R4WYQ8"/>
<dbReference type="InterPro" id="IPR018087">
    <property type="entry name" value="Glyco_hydro_5_CS"/>
</dbReference>
<dbReference type="InterPro" id="IPR001547">
    <property type="entry name" value="Glyco_hydro_5"/>
</dbReference>
<dbReference type="RefSeq" id="WP_108381040.1">
    <property type="nucleotide sequence ID" value="NZ_CP028858.1"/>
</dbReference>
<dbReference type="PROSITE" id="PS51318">
    <property type="entry name" value="TAT"/>
    <property type="match status" value="1"/>
</dbReference>
<dbReference type="SUPFAM" id="SSF63446">
    <property type="entry name" value="Type I dockerin domain"/>
    <property type="match status" value="1"/>
</dbReference>
<name>A0A2R4WYQ8_9EURY</name>
<dbReference type="GeneID" id="36511353"/>
<feature type="region of interest" description="Disordered" evidence="3">
    <location>
        <begin position="482"/>
        <end position="530"/>
    </location>
</feature>
<dbReference type="PANTHER" id="PTHR34142">
    <property type="entry name" value="ENDO-BETA-1,4-GLUCANASE A"/>
    <property type="match status" value="1"/>
</dbReference>
<dbReference type="PANTHER" id="PTHR34142:SF1">
    <property type="entry name" value="GLYCOSIDE HYDROLASE FAMILY 5 DOMAIN-CONTAINING PROTEIN"/>
    <property type="match status" value="1"/>
</dbReference>
<evidence type="ECO:0000313" key="6">
    <source>
        <dbReference type="Proteomes" id="UP000244727"/>
    </source>
</evidence>
<organism evidence="5 6">
    <name type="scientific">Halococcoides cellulosivorans</name>
    <dbReference type="NCBI Taxonomy" id="1679096"/>
    <lineage>
        <taxon>Archaea</taxon>
        <taxon>Methanobacteriati</taxon>
        <taxon>Methanobacteriota</taxon>
        <taxon>Stenosarchaea group</taxon>
        <taxon>Halobacteria</taxon>
        <taxon>Halobacteriales</taxon>
        <taxon>Haloarculaceae</taxon>
        <taxon>Halococcoides</taxon>
    </lineage>
</organism>
<dbReference type="Gene3D" id="3.20.20.80">
    <property type="entry name" value="Glycosidases"/>
    <property type="match status" value="1"/>
</dbReference>
<keyword evidence="6" id="KW-1185">Reference proteome</keyword>
<dbReference type="PROSITE" id="PS00018">
    <property type="entry name" value="EF_HAND_1"/>
    <property type="match status" value="2"/>
</dbReference>
<dbReference type="InterPro" id="IPR013783">
    <property type="entry name" value="Ig-like_fold"/>
</dbReference>
<dbReference type="PROSITE" id="PS00659">
    <property type="entry name" value="GLYCOSYL_HYDROL_F5"/>
    <property type="match status" value="1"/>
</dbReference>
<evidence type="ECO:0000313" key="5">
    <source>
        <dbReference type="EMBL" id="AWB26671.1"/>
    </source>
</evidence>
<dbReference type="Proteomes" id="UP000244727">
    <property type="component" value="Chromosome"/>
</dbReference>
<dbReference type="InterPro" id="IPR006311">
    <property type="entry name" value="TAT_signal"/>
</dbReference>
<dbReference type="KEGG" id="harc:HARCEL1_02560"/>
<dbReference type="GO" id="GO:0004553">
    <property type="term" value="F:hydrolase activity, hydrolyzing O-glycosyl compounds"/>
    <property type="evidence" value="ECO:0007669"/>
    <property type="project" value="InterPro"/>
</dbReference>
<dbReference type="InterPro" id="IPR002048">
    <property type="entry name" value="EF_hand_dom"/>
</dbReference>
<dbReference type="SUPFAM" id="SSF51445">
    <property type="entry name" value="(Trans)glycosidases"/>
    <property type="match status" value="1"/>
</dbReference>
<dbReference type="GO" id="GO:0000272">
    <property type="term" value="P:polysaccharide catabolic process"/>
    <property type="evidence" value="ECO:0007669"/>
    <property type="project" value="InterPro"/>
</dbReference>
<keyword evidence="2" id="KW-0326">Glycosidase</keyword>
<evidence type="ECO:0000256" key="2">
    <source>
        <dbReference type="ARBA" id="ARBA00023295"/>
    </source>
</evidence>
<dbReference type="InterPro" id="IPR036439">
    <property type="entry name" value="Dockerin_dom_sf"/>
</dbReference>
<sequence length="586" mass="64119">MNDDTTPRSTTGASTQATTRRRLLKAAGAAAAGSLVGVGLTNSVSASSVASAPPRLERKSSSSNLIVDPQGNRVTLRGVNIVDPWRAGRDAPYYKFRGERSVQLATNHDNGWHANIIRVPMQPNDIARQGAGSIEPGAYTQEQLDSYIEKYVDPIVEECAYQGVYCILDYHRHWPDGPDWDQADLHEEITDFWDTVAARYAEQDHVIFEVYNEPTTPYNGAGCIQDCPDVTDDGSEQTWLNWRETAQPWVDTIRQHASNLTIIGSPRWSQWTLWAPEHEFAGENLGYVGHFYTQEGLRPLSTYFGEASEQVPVFITEFGFGGSGSHMNGTREEHGPEFAEFFDTYDAAHPIGWCFDFDWGPPMLDRSYEVATEWGDWMQSFLADNYGTYAPADPHPNVSAPAAPGEVALLQKADTTVEVEWPTVDGADGYNVYANQELLGQVNGPPIVIGGLEPSSQAWIGVTAYNDGGSSAYVEIPEINLLGEGEGPDLTPDIGGDADPEPPTDETPTTTTPTDDEPTWPDAPTDPDGDGLYEDLSGDGTVNFPDVNTLFQNSDSAAAQDNAQYYDFDGDGTLTMQDVLALFETV</sequence>
<dbReference type="InterPro" id="IPR036116">
    <property type="entry name" value="FN3_sf"/>
</dbReference>
<dbReference type="InterPro" id="IPR018247">
    <property type="entry name" value="EF_Hand_1_Ca_BS"/>
</dbReference>
<dbReference type="InterPro" id="IPR017853">
    <property type="entry name" value="GH"/>
</dbReference>